<protein>
    <submittedName>
        <fullName evidence="3">Pyridoxal 4-dehydrogenase</fullName>
    </submittedName>
</protein>
<evidence type="ECO:0000259" key="2">
    <source>
        <dbReference type="Pfam" id="PF00248"/>
    </source>
</evidence>
<gene>
    <name evidence="3" type="ORF">CFR71_10765</name>
</gene>
<evidence type="ECO:0000256" key="1">
    <source>
        <dbReference type="SAM" id="MobiDB-lite"/>
    </source>
</evidence>
<reference evidence="3 4" key="1">
    <citation type="submission" date="2017-07" db="EMBL/GenBank/DDBJ databases">
        <title>A draft genome sequence of Komagataeibacter sp. T5K1.</title>
        <authorList>
            <person name="Skraban J."/>
            <person name="Cleenwerck I."/>
            <person name="Vandamme P."/>
            <person name="Trcek J."/>
        </authorList>
    </citation>
    <scope>NUCLEOTIDE SEQUENCE [LARGE SCALE GENOMIC DNA]</scope>
    <source>
        <strain evidence="3 4">T5K1</strain>
    </source>
</reference>
<dbReference type="SUPFAM" id="SSF51430">
    <property type="entry name" value="NAD(P)-linked oxidoreductase"/>
    <property type="match status" value="1"/>
</dbReference>
<dbReference type="PANTHER" id="PTHR42686">
    <property type="entry name" value="GH17980P-RELATED"/>
    <property type="match status" value="1"/>
</dbReference>
<dbReference type="AlphaFoldDB" id="A0A318Q8J8"/>
<dbReference type="Pfam" id="PF00248">
    <property type="entry name" value="Aldo_ket_red"/>
    <property type="match status" value="1"/>
</dbReference>
<feature type="domain" description="NADP-dependent oxidoreductase" evidence="2">
    <location>
        <begin position="20"/>
        <end position="324"/>
    </location>
</feature>
<dbReference type="RefSeq" id="WP_110530980.1">
    <property type="nucleotide sequence ID" value="NZ_NOXG01000013.1"/>
</dbReference>
<dbReference type="InterPro" id="IPR036812">
    <property type="entry name" value="NAD(P)_OxRdtase_dom_sf"/>
</dbReference>
<dbReference type="GO" id="GO:0016491">
    <property type="term" value="F:oxidoreductase activity"/>
    <property type="evidence" value="ECO:0007669"/>
    <property type="project" value="InterPro"/>
</dbReference>
<dbReference type="EMBL" id="NOXG01000013">
    <property type="protein sequence ID" value="PYD75195.1"/>
    <property type="molecule type" value="Genomic_DNA"/>
</dbReference>
<dbReference type="InterPro" id="IPR023210">
    <property type="entry name" value="NADP_OxRdtase_dom"/>
</dbReference>
<dbReference type="Gene3D" id="3.20.20.100">
    <property type="entry name" value="NADP-dependent oxidoreductase domain"/>
    <property type="match status" value="1"/>
</dbReference>
<dbReference type="Proteomes" id="UP000247609">
    <property type="component" value="Unassembled WGS sequence"/>
</dbReference>
<name>A0A318Q8J8_9PROT</name>
<proteinExistence type="predicted"/>
<sequence length="362" mass="39896">MNPDEKRKFGRTGLEVTAFAFGTAPLGNFLHEVGEDDAQEMIGHAWDAGIRFYDTAPMYGHGLAELRLGQALRWKRRDDFVLASKVGRVLHPARRADIDFTPWSNAAPNTMAFDYSYDGTMRAFEDSLQRLALERIDMLFIHDIDRFTQGDAQPEVFAQAMDGCWRALERLRDQGVVRAIGVGVNEWEVCYDAIRQRDFDCCLLAGRYTLLEQDALDRFLPLCEKQGVAVVVGGGFNSGILATGAVQGAKYNYAPAPAPVMERVARIEAICHAYDVPLPAAALQFVVAHPAIPTFCAGTRTVAQLEQNLRWFRHPIPGGFWHELKERGLLREDAPVPVADTAGPAMFQSQAASGGTSASPAP</sequence>
<evidence type="ECO:0000313" key="3">
    <source>
        <dbReference type="EMBL" id="PYD75195.1"/>
    </source>
</evidence>
<comment type="caution">
    <text evidence="3">The sequence shown here is derived from an EMBL/GenBank/DDBJ whole genome shotgun (WGS) entry which is preliminary data.</text>
</comment>
<feature type="region of interest" description="Disordered" evidence="1">
    <location>
        <begin position="341"/>
        <end position="362"/>
    </location>
</feature>
<dbReference type="GO" id="GO:0005829">
    <property type="term" value="C:cytosol"/>
    <property type="evidence" value="ECO:0007669"/>
    <property type="project" value="TreeGrafter"/>
</dbReference>
<dbReference type="PANTHER" id="PTHR42686:SF1">
    <property type="entry name" value="GH17980P-RELATED"/>
    <property type="match status" value="1"/>
</dbReference>
<organism evidence="3 4">
    <name type="scientific">Novacetimonas pomaceti</name>
    <dbReference type="NCBI Taxonomy" id="2021998"/>
    <lineage>
        <taxon>Bacteria</taxon>
        <taxon>Pseudomonadati</taxon>
        <taxon>Pseudomonadota</taxon>
        <taxon>Alphaproteobacteria</taxon>
        <taxon>Acetobacterales</taxon>
        <taxon>Acetobacteraceae</taxon>
        <taxon>Novacetimonas</taxon>
    </lineage>
</organism>
<feature type="compositionally biased region" description="Low complexity" evidence="1">
    <location>
        <begin position="348"/>
        <end position="362"/>
    </location>
</feature>
<accession>A0A318Q8J8</accession>
<dbReference type="InterPro" id="IPR020471">
    <property type="entry name" value="AKR"/>
</dbReference>
<evidence type="ECO:0000313" key="4">
    <source>
        <dbReference type="Proteomes" id="UP000247609"/>
    </source>
</evidence>